<feature type="transmembrane region" description="Helical" evidence="2">
    <location>
        <begin position="213"/>
        <end position="237"/>
    </location>
</feature>
<sequence>MSHLPPQPAVSANSRLNPRQDAPSPTASATSDPSPTATSFSPAPTSTSSPTASSTESNPQPSPTSTATNVQPTSSSSSRPDEQTSSAASSPPIQTSTSEPPAQSSSSSPPSSVINTSSAPVSSPSPSSQPAQNTFSSQLPAPSSQASSQIVVVTSNVYQTSADPNGGIHTLTSYVEVTVDRPATTVSAPGSTSIARLHNGDDHQPGFFDNRGAVIGTFLTVGLIVLGGSAAIIWRLARLRRARLRARENEDAELNFNKFVGNDDDGRVAMLPLDTEHDDFQNIPLDREPQLPQISEPLQQLEPQFSNQQVRDPMFGYHDNPSHSHMQEVYPVRLSNRTNLTGRSSDLDTMNSEEWGRYINTHFSTGGGRAFGDGLIKPELVRVDEEGAVRAGPPIVISSAEPGPQEVTGFSSFHPPPGPQPEIQTVEQETFTMVSPPQFALDDQIPTADQRLEPTVLPGYSRPRSDEQRDELSSLRDEEDYSRRILRVSNPDRQDQDDQPSTPQT</sequence>
<dbReference type="Proteomes" id="UP000005240">
    <property type="component" value="Unassembled WGS sequence"/>
</dbReference>
<keyword evidence="2" id="KW-0812">Transmembrane</keyword>
<feature type="region of interest" description="Disordered" evidence="1">
    <location>
        <begin position="394"/>
        <end position="419"/>
    </location>
</feature>
<keyword evidence="2" id="KW-1133">Transmembrane helix</keyword>
<keyword evidence="2" id="KW-0472">Membrane</keyword>
<dbReference type="EMBL" id="ADAS02000436">
    <property type="protein sequence ID" value="OAV87377.1"/>
    <property type="molecule type" value="Genomic_DNA"/>
</dbReference>
<evidence type="ECO:0000256" key="1">
    <source>
        <dbReference type="SAM" id="MobiDB-lite"/>
    </source>
</evidence>
<reference evidence="4 5" key="3">
    <citation type="journal article" date="2017" name="G3 (Bethesda)">
        <title>Comparative analysis highlights variable genome content of wheat rusts and divergence of the mating loci.</title>
        <authorList>
            <person name="Cuomo C.A."/>
            <person name="Bakkeren G."/>
            <person name="Khalil H.B."/>
            <person name="Panwar V."/>
            <person name="Joly D."/>
            <person name="Linning R."/>
            <person name="Sakthikumar S."/>
            <person name="Song X."/>
            <person name="Adiconis X."/>
            <person name="Fan L."/>
            <person name="Goldberg J.M."/>
            <person name="Levin J.Z."/>
            <person name="Young S."/>
            <person name="Zeng Q."/>
            <person name="Anikster Y."/>
            <person name="Bruce M."/>
            <person name="Wang M."/>
            <person name="Yin C."/>
            <person name="McCallum B."/>
            <person name="Szabo L.J."/>
            <person name="Hulbert S."/>
            <person name="Chen X."/>
            <person name="Fellers J.P."/>
        </authorList>
    </citation>
    <scope>NUCLEOTIDE SEQUENCE</scope>
    <source>
        <strain evidence="5">Isolate 1-1 / race 1 (BBBD)</strain>
        <strain evidence="4">isolate 1-1 / race 1 (BBBD)</strain>
    </source>
</reference>
<dbReference type="VEuPathDB" id="FungiDB:PTTG_09022"/>
<evidence type="ECO:0000313" key="4">
    <source>
        <dbReference type="EnsemblFungi" id="PTTG_09022-t43_1-p1"/>
    </source>
</evidence>
<feature type="region of interest" description="Disordered" evidence="1">
    <location>
        <begin position="1"/>
        <end position="142"/>
    </location>
</feature>
<protein>
    <submittedName>
        <fullName evidence="3 4">Uncharacterized protein</fullName>
    </submittedName>
</protein>
<reference evidence="3" key="1">
    <citation type="submission" date="2009-11" db="EMBL/GenBank/DDBJ databases">
        <authorList>
            <consortium name="The Broad Institute Genome Sequencing Platform"/>
            <person name="Ward D."/>
            <person name="Feldgarden M."/>
            <person name="Earl A."/>
            <person name="Young S.K."/>
            <person name="Zeng Q."/>
            <person name="Koehrsen M."/>
            <person name="Alvarado L."/>
            <person name="Berlin A."/>
            <person name="Bochicchio J."/>
            <person name="Borenstein D."/>
            <person name="Chapman S.B."/>
            <person name="Chen Z."/>
            <person name="Engels R."/>
            <person name="Freedman E."/>
            <person name="Gellesch M."/>
            <person name="Goldberg J."/>
            <person name="Griggs A."/>
            <person name="Gujja S."/>
            <person name="Heilman E."/>
            <person name="Heiman D."/>
            <person name="Hepburn T."/>
            <person name="Howarth C."/>
            <person name="Jen D."/>
            <person name="Larson L."/>
            <person name="Lewis B."/>
            <person name="Mehta T."/>
            <person name="Park D."/>
            <person name="Pearson M."/>
            <person name="Roberts A."/>
            <person name="Saif S."/>
            <person name="Shea T."/>
            <person name="Shenoy N."/>
            <person name="Sisk P."/>
            <person name="Stolte C."/>
            <person name="Sykes S."/>
            <person name="Thomson T."/>
            <person name="Walk T."/>
            <person name="White J."/>
            <person name="Yandava C."/>
            <person name="Izard J."/>
            <person name="Baranova O.V."/>
            <person name="Blanton J.M."/>
            <person name="Tanner A.C."/>
            <person name="Dewhirst F.E."/>
            <person name="Haas B."/>
            <person name="Nusbaum C."/>
            <person name="Birren B."/>
        </authorList>
    </citation>
    <scope>NUCLEOTIDE SEQUENCE [LARGE SCALE GENOMIC DNA]</scope>
    <source>
        <strain evidence="3">1-1 BBBD Race 1</strain>
    </source>
</reference>
<feature type="compositionally biased region" description="Low complexity" evidence="1">
    <location>
        <begin position="95"/>
        <end position="142"/>
    </location>
</feature>
<keyword evidence="5" id="KW-1185">Reference proteome</keyword>
<evidence type="ECO:0000313" key="5">
    <source>
        <dbReference type="Proteomes" id="UP000005240"/>
    </source>
</evidence>
<accession>A0A180G3Z6</accession>
<evidence type="ECO:0000256" key="2">
    <source>
        <dbReference type="SAM" id="Phobius"/>
    </source>
</evidence>
<evidence type="ECO:0000313" key="3">
    <source>
        <dbReference type="EMBL" id="OAV87377.1"/>
    </source>
</evidence>
<reference evidence="3" key="2">
    <citation type="submission" date="2016-05" db="EMBL/GenBank/DDBJ databases">
        <title>Comparative analysis highlights variable genome content of wheat rusts and divergence of the mating loci.</title>
        <authorList>
            <person name="Cuomo C.A."/>
            <person name="Bakkeren G."/>
            <person name="Szabo L."/>
            <person name="Khalil H."/>
            <person name="Joly D."/>
            <person name="Goldberg J."/>
            <person name="Young S."/>
            <person name="Zeng Q."/>
            <person name="Fellers J."/>
        </authorList>
    </citation>
    <scope>NUCLEOTIDE SEQUENCE [LARGE SCALE GENOMIC DNA]</scope>
    <source>
        <strain evidence="3">1-1 BBBD Race 1</strain>
    </source>
</reference>
<dbReference type="AlphaFoldDB" id="A0A180G3Z6"/>
<dbReference type="OrthoDB" id="2537459at2759"/>
<feature type="region of interest" description="Disordered" evidence="1">
    <location>
        <begin position="447"/>
        <end position="505"/>
    </location>
</feature>
<name>A0A180G3Z6_PUCT1</name>
<dbReference type="EnsemblFungi" id="PTTG_09022-t43_1">
    <property type="protein sequence ID" value="PTTG_09022-t43_1-p1"/>
    <property type="gene ID" value="PTTG_09022"/>
</dbReference>
<feature type="compositionally biased region" description="Low complexity" evidence="1">
    <location>
        <begin position="22"/>
        <end position="59"/>
    </location>
</feature>
<feature type="compositionally biased region" description="Basic and acidic residues" evidence="1">
    <location>
        <begin position="463"/>
        <end position="476"/>
    </location>
</feature>
<gene>
    <name evidence="3" type="ORF">PTTG_09022</name>
</gene>
<reference evidence="4" key="4">
    <citation type="submission" date="2025-05" db="UniProtKB">
        <authorList>
            <consortium name="EnsemblFungi"/>
        </authorList>
    </citation>
    <scope>IDENTIFICATION</scope>
    <source>
        <strain evidence="4">isolate 1-1 / race 1 (BBBD)</strain>
    </source>
</reference>
<proteinExistence type="predicted"/>
<feature type="compositionally biased region" description="Polar residues" evidence="1">
    <location>
        <begin position="63"/>
        <end position="94"/>
    </location>
</feature>
<organism evidence="3">
    <name type="scientific">Puccinia triticina (isolate 1-1 / race 1 (BBBD))</name>
    <name type="common">Brown leaf rust fungus</name>
    <dbReference type="NCBI Taxonomy" id="630390"/>
    <lineage>
        <taxon>Eukaryota</taxon>
        <taxon>Fungi</taxon>
        <taxon>Dikarya</taxon>
        <taxon>Basidiomycota</taxon>
        <taxon>Pucciniomycotina</taxon>
        <taxon>Pucciniomycetes</taxon>
        <taxon>Pucciniales</taxon>
        <taxon>Pucciniaceae</taxon>
        <taxon>Puccinia</taxon>
    </lineage>
</organism>